<dbReference type="EMBL" id="MCFN01000125">
    <property type="protein sequence ID" value="OXB64299.1"/>
    <property type="molecule type" value="Genomic_DNA"/>
</dbReference>
<sequence>MNNKIGYLLRTVRYLCRCSAVPRPSAPPSKHTAQCGRYRDGLEDGNCRKLLLNPFPSLRGSPLRFLSQKADVFSAGDEAEQEKSREAVVSERAPQSSLELEKLEGDAQSFRVKAALDQNEQFFNRLQKCTCPSDILDLASESAVSIKQFTNCLTTMWKLFRNMSEDRRRYEKQLTFEHPAFIRLCQQLLRDSRRMTRGDLVFSLHAVVKLGVPQNTLLVQTLLRVCQEKLNQLDNRCLSVLATTLIEMDEDKNVSALQVGLQ</sequence>
<organism evidence="1 2">
    <name type="scientific">Callipepla squamata</name>
    <name type="common">Scaled quail</name>
    <dbReference type="NCBI Taxonomy" id="9009"/>
    <lineage>
        <taxon>Eukaryota</taxon>
        <taxon>Metazoa</taxon>
        <taxon>Chordata</taxon>
        <taxon>Craniata</taxon>
        <taxon>Vertebrata</taxon>
        <taxon>Euteleostomi</taxon>
        <taxon>Archelosauria</taxon>
        <taxon>Archosauria</taxon>
        <taxon>Dinosauria</taxon>
        <taxon>Saurischia</taxon>
        <taxon>Theropoda</taxon>
        <taxon>Coelurosauria</taxon>
        <taxon>Aves</taxon>
        <taxon>Neognathae</taxon>
        <taxon>Galloanserae</taxon>
        <taxon>Galliformes</taxon>
        <taxon>Odontophoridae</taxon>
        <taxon>Callipepla</taxon>
    </lineage>
</organism>
<evidence type="ECO:0000313" key="2">
    <source>
        <dbReference type="Proteomes" id="UP000198323"/>
    </source>
</evidence>
<evidence type="ECO:0000313" key="1">
    <source>
        <dbReference type="EMBL" id="OXB64299.1"/>
    </source>
</evidence>
<dbReference type="Proteomes" id="UP000198323">
    <property type="component" value="Unassembled WGS sequence"/>
</dbReference>
<dbReference type="AlphaFoldDB" id="A0A226NAJ7"/>
<name>A0A226NAJ7_CALSU</name>
<proteinExistence type="predicted"/>
<dbReference type="STRING" id="9009.A0A226NAJ7"/>
<comment type="caution">
    <text evidence="1">The sequence shown here is derived from an EMBL/GenBank/DDBJ whole genome shotgun (WGS) entry which is preliminary data.</text>
</comment>
<protein>
    <recommendedName>
        <fullName evidence="3">FAST kinase leucine-rich domain-containing protein</fullName>
    </recommendedName>
</protein>
<reference evidence="1 2" key="1">
    <citation type="submission" date="2016-07" db="EMBL/GenBank/DDBJ databases">
        <title>Disparate Historic Effective Population Sizes Predicted by Modern Levels of Genome Diversity for the Scaled Quail (Callipepla squamata) and the Northern Bobwhite (Colinus virginianus): Inferences from First and Second Generation Draft Genome Assemblies for Sympatric New World Quail.</title>
        <authorList>
            <person name="Oldeschulte D.L."/>
            <person name="Halley Y.A."/>
            <person name="Bhattarai E.K."/>
            <person name="Brashear W.A."/>
            <person name="Hill J."/>
            <person name="Metz R.P."/>
            <person name="Johnson C.D."/>
            <person name="Rollins D."/>
            <person name="Peterson M.J."/>
            <person name="Bickhart D.M."/>
            <person name="Decker J.E."/>
            <person name="Seabury C.M."/>
        </authorList>
    </citation>
    <scope>NUCLEOTIDE SEQUENCE [LARGE SCALE GENOMIC DNA]</scope>
    <source>
        <strain evidence="1 2">Texas</strain>
        <tissue evidence="1">Leg muscle</tissue>
    </source>
</reference>
<gene>
    <name evidence="1" type="ORF">ASZ78_005951</name>
</gene>
<accession>A0A226NAJ7</accession>
<evidence type="ECO:0008006" key="3">
    <source>
        <dbReference type="Google" id="ProtNLM"/>
    </source>
</evidence>
<dbReference type="OrthoDB" id="9369505at2759"/>
<keyword evidence="2" id="KW-1185">Reference proteome</keyword>